<dbReference type="GO" id="GO:0019843">
    <property type="term" value="F:rRNA binding"/>
    <property type="evidence" value="ECO:0007669"/>
    <property type="project" value="UniProtKB-UniRule"/>
</dbReference>
<dbReference type="GO" id="GO:1990904">
    <property type="term" value="C:ribonucleoprotein complex"/>
    <property type="evidence" value="ECO:0007669"/>
    <property type="project" value="UniProtKB-KW"/>
</dbReference>
<keyword evidence="4 6" id="KW-0689">Ribosomal protein</keyword>
<dbReference type="GO" id="GO:0003735">
    <property type="term" value="F:structural constituent of ribosome"/>
    <property type="evidence" value="ECO:0007669"/>
    <property type="project" value="InterPro"/>
</dbReference>
<keyword evidence="3 6" id="KW-0694">RNA-binding</keyword>
<dbReference type="Gene3D" id="3.30.70.330">
    <property type="match status" value="1"/>
</dbReference>
<dbReference type="GO" id="GO:0005840">
    <property type="term" value="C:ribosome"/>
    <property type="evidence" value="ECO:0007669"/>
    <property type="project" value="UniProtKB-KW"/>
</dbReference>
<dbReference type="FunFam" id="3.30.70.330:FF:000001">
    <property type="entry name" value="50S ribosomal protein L23"/>
    <property type="match status" value="1"/>
</dbReference>
<protein>
    <recommendedName>
        <fullName evidence="6">Large ribosomal subunit protein uL23</fullName>
    </recommendedName>
</protein>
<dbReference type="NCBIfam" id="NF004363">
    <property type="entry name" value="PRK05738.2-4"/>
    <property type="match status" value="1"/>
</dbReference>
<evidence type="ECO:0000313" key="8">
    <source>
        <dbReference type="Proteomes" id="UP000522333"/>
    </source>
</evidence>
<dbReference type="GeneID" id="83731291"/>
<evidence type="ECO:0000256" key="1">
    <source>
        <dbReference type="ARBA" id="ARBA00006700"/>
    </source>
</evidence>
<proteinExistence type="inferred from homology"/>
<dbReference type="Proteomes" id="UP000522333">
    <property type="component" value="Unassembled WGS sequence"/>
</dbReference>
<comment type="function">
    <text evidence="6">One of the early assembly proteins it binds 23S rRNA. One of the proteins that surrounds the polypeptide exit tunnel on the outside of the ribosome. Forms the main docking site for trigger factor binding to the ribosome.</text>
</comment>
<dbReference type="RefSeq" id="WP_006008406.1">
    <property type="nucleotide sequence ID" value="NZ_CABKOD010000039.1"/>
</dbReference>
<comment type="similarity">
    <text evidence="1 6">Belongs to the universal ribosomal protein uL23 family.</text>
</comment>
<sequence length="96" mass="10985">MEFTQVLIKPLLTEKTTLLKDESRQVAFYVHPGANKLEIKQAVEKAFDVKVEAVNVVRKAPSNRERQGRVVGRKPGWKKAYVTLRQGDKIEFFEGV</sequence>
<keyword evidence="2 6" id="KW-0699">rRNA-binding</keyword>
<keyword evidence="5 6" id="KW-0687">Ribonucleoprotein</keyword>
<comment type="subunit">
    <text evidence="6">Part of the 50S ribosomal subunit. Contacts protein L29, and trigger factor when it is bound to the ribosome.</text>
</comment>
<dbReference type="PANTHER" id="PTHR11620">
    <property type="entry name" value="60S RIBOSOMAL PROTEIN L23A"/>
    <property type="match status" value="1"/>
</dbReference>
<dbReference type="AlphaFoldDB" id="A0A848CB22"/>
<evidence type="ECO:0000313" key="7">
    <source>
        <dbReference type="EMBL" id="NME51835.1"/>
    </source>
</evidence>
<dbReference type="InterPro" id="IPR012677">
    <property type="entry name" value="Nucleotide-bd_a/b_plait_sf"/>
</dbReference>
<gene>
    <name evidence="6 7" type="primary">rplW</name>
    <name evidence="7" type="ORF">HF854_04675</name>
</gene>
<dbReference type="GO" id="GO:0006412">
    <property type="term" value="P:translation"/>
    <property type="evidence" value="ECO:0007669"/>
    <property type="project" value="UniProtKB-UniRule"/>
</dbReference>
<dbReference type="NCBIfam" id="NF004359">
    <property type="entry name" value="PRK05738.1-3"/>
    <property type="match status" value="1"/>
</dbReference>
<dbReference type="HAMAP" id="MF_01369_B">
    <property type="entry name" value="Ribosomal_uL23_B"/>
    <property type="match status" value="1"/>
</dbReference>
<dbReference type="Pfam" id="PF00276">
    <property type="entry name" value="Ribosomal_L23"/>
    <property type="match status" value="1"/>
</dbReference>
<comment type="caution">
    <text evidence="7">The sequence shown here is derived from an EMBL/GenBank/DDBJ whole genome shotgun (WGS) entry which is preliminary data.</text>
</comment>
<evidence type="ECO:0000256" key="2">
    <source>
        <dbReference type="ARBA" id="ARBA00022730"/>
    </source>
</evidence>
<evidence type="ECO:0000256" key="5">
    <source>
        <dbReference type="ARBA" id="ARBA00023274"/>
    </source>
</evidence>
<evidence type="ECO:0000256" key="3">
    <source>
        <dbReference type="ARBA" id="ARBA00022884"/>
    </source>
</evidence>
<dbReference type="EMBL" id="JABAFY010000011">
    <property type="protein sequence ID" value="NME51835.1"/>
    <property type="molecule type" value="Genomic_DNA"/>
</dbReference>
<organism evidence="7 8">
    <name type="scientific">Desulfovibrio piger</name>
    <dbReference type="NCBI Taxonomy" id="901"/>
    <lineage>
        <taxon>Bacteria</taxon>
        <taxon>Pseudomonadati</taxon>
        <taxon>Thermodesulfobacteriota</taxon>
        <taxon>Desulfovibrionia</taxon>
        <taxon>Desulfovibrionales</taxon>
        <taxon>Desulfovibrionaceae</taxon>
        <taxon>Desulfovibrio</taxon>
    </lineage>
</organism>
<accession>A0A848CB22</accession>
<name>A0A848CB22_9BACT</name>
<dbReference type="SUPFAM" id="SSF54189">
    <property type="entry name" value="Ribosomal proteins S24e, L23 and L15e"/>
    <property type="match status" value="1"/>
</dbReference>
<evidence type="ECO:0000256" key="4">
    <source>
        <dbReference type="ARBA" id="ARBA00022980"/>
    </source>
</evidence>
<dbReference type="InterPro" id="IPR013025">
    <property type="entry name" value="Ribosomal_uL23-like"/>
</dbReference>
<reference evidence="7 8" key="1">
    <citation type="submission" date="2020-04" db="EMBL/GenBank/DDBJ databases">
        <authorList>
            <person name="Hitch T.C.A."/>
            <person name="Wylensek D."/>
            <person name="Clavel T."/>
        </authorList>
    </citation>
    <scope>NUCLEOTIDE SEQUENCE [LARGE SCALE GENOMIC DNA]</scope>
    <source>
        <strain evidence="7 8">PG-251-APC-1</strain>
    </source>
</reference>
<evidence type="ECO:0000256" key="6">
    <source>
        <dbReference type="HAMAP-Rule" id="MF_01369"/>
    </source>
</evidence>
<dbReference type="InterPro" id="IPR012678">
    <property type="entry name" value="Ribosomal_uL23/eL15/eS24_sf"/>
</dbReference>